<accession>A0ABW0ST66</accession>
<proteinExistence type="predicted"/>
<keyword evidence="3" id="KW-1185">Reference proteome</keyword>
<evidence type="ECO:0000313" key="3">
    <source>
        <dbReference type="Proteomes" id="UP001596111"/>
    </source>
</evidence>
<comment type="caution">
    <text evidence="2">The sequence shown here is derived from an EMBL/GenBank/DDBJ whole genome shotgun (WGS) entry which is preliminary data.</text>
</comment>
<evidence type="ECO:0000256" key="1">
    <source>
        <dbReference type="SAM" id="Phobius"/>
    </source>
</evidence>
<dbReference type="RefSeq" id="WP_377324121.1">
    <property type="nucleotide sequence ID" value="NZ_JBHSNG010000002.1"/>
</dbReference>
<gene>
    <name evidence="2" type="ORF">ACFPPB_02610</name>
</gene>
<dbReference type="InterPro" id="IPR006311">
    <property type="entry name" value="TAT_signal"/>
</dbReference>
<name>A0ABW0ST66_9GAMM</name>
<keyword evidence="1" id="KW-0472">Membrane</keyword>
<evidence type="ECO:0000313" key="2">
    <source>
        <dbReference type="EMBL" id="MFC5580012.1"/>
    </source>
</evidence>
<keyword evidence="1" id="KW-0812">Transmembrane</keyword>
<dbReference type="Proteomes" id="UP001596111">
    <property type="component" value="Unassembled WGS sequence"/>
</dbReference>
<organism evidence="2 3">
    <name type="scientific">Rhodanobacter terrae</name>
    <dbReference type="NCBI Taxonomy" id="418647"/>
    <lineage>
        <taxon>Bacteria</taxon>
        <taxon>Pseudomonadati</taxon>
        <taxon>Pseudomonadota</taxon>
        <taxon>Gammaproteobacteria</taxon>
        <taxon>Lysobacterales</taxon>
        <taxon>Rhodanobacteraceae</taxon>
        <taxon>Rhodanobacter</taxon>
    </lineage>
</organism>
<keyword evidence="1" id="KW-1133">Transmembrane helix</keyword>
<reference evidence="3" key="1">
    <citation type="journal article" date="2019" name="Int. J. Syst. Evol. Microbiol.">
        <title>The Global Catalogue of Microorganisms (GCM) 10K type strain sequencing project: providing services to taxonomists for standard genome sequencing and annotation.</title>
        <authorList>
            <consortium name="The Broad Institute Genomics Platform"/>
            <consortium name="The Broad Institute Genome Sequencing Center for Infectious Disease"/>
            <person name="Wu L."/>
            <person name="Ma J."/>
        </authorList>
    </citation>
    <scope>NUCLEOTIDE SEQUENCE [LARGE SCALE GENOMIC DNA]</scope>
    <source>
        <strain evidence="3">CGMCC 1.13587</strain>
    </source>
</reference>
<dbReference type="PROSITE" id="PS51318">
    <property type="entry name" value="TAT"/>
    <property type="match status" value="1"/>
</dbReference>
<feature type="transmembrane region" description="Helical" evidence="1">
    <location>
        <begin position="20"/>
        <end position="41"/>
    </location>
</feature>
<protein>
    <submittedName>
        <fullName evidence="2">Protein YgfX</fullName>
    </submittedName>
</protein>
<dbReference type="Pfam" id="PF07254">
    <property type="entry name" value="Cpta_toxin"/>
    <property type="match status" value="1"/>
</dbReference>
<sequence length="145" mass="15668">MTSAPAIGFECRPSRLLRRALIAVAAVAVLAVALSGLALWLKLPLGLAAALATWRSVRRLAAVPVAAAGWSAETDWTLRLIDHKDVPATLASFRVFGDFVLLRLQTVEHGVQVLLLAPDNSDADIRRRLRMRLATMQPDGAVPQL</sequence>
<dbReference type="InterPro" id="IPR009883">
    <property type="entry name" value="YgfX"/>
</dbReference>
<dbReference type="EMBL" id="JBHSNG010000002">
    <property type="protein sequence ID" value="MFC5580012.1"/>
    <property type="molecule type" value="Genomic_DNA"/>
</dbReference>